<accession>A8ZWM3</accession>
<evidence type="ECO:0000313" key="3">
    <source>
        <dbReference type="Proteomes" id="UP000008561"/>
    </source>
</evidence>
<keyword evidence="1" id="KW-0472">Membrane</keyword>
<feature type="transmembrane region" description="Helical" evidence="1">
    <location>
        <begin position="20"/>
        <end position="37"/>
    </location>
</feature>
<organism evidence="2 3">
    <name type="scientific">Desulfosudis oleivorans (strain DSM 6200 / JCM 39069 / Hxd3)</name>
    <name type="common">Desulfococcus oleovorans</name>
    <dbReference type="NCBI Taxonomy" id="96561"/>
    <lineage>
        <taxon>Bacteria</taxon>
        <taxon>Pseudomonadati</taxon>
        <taxon>Thermodesulfobacteriota</taxon>
        <taxon>Desulfobacteria</taxon>
        <taxon>Desulfobacterales</taxon>
        <taxon>Desulfosudaceae</taxon>
        <taxon>Desulfosudis</taxon>
    </lineage>
</organism>
<gene>
    <name evidence="2" type="ordered locus">Dole_2550</name>
</gene>
<dbReference type="KEGG" id="dol:Dole_2550"/>
<name>A8ZWM3_DESOH</name>
<reference evidence="2 3" key="1">
    <citation type="submission" date="2007-10" db="EMBL/GenBank/DDBJ databases">
        <title>Complete sequence of Desulfococcus oleovorans Hxd3.</title>
        <authorList>
            <consortium name="US DOE Joint Genome Institute"/>
            <person name="Copeland A."/>
            <person name="Lucas S."/>
            <person name="Lapidus A."/>
            <person name="Barry K."/>
            <person name="Glavina del Rio T."/>
            <person name="Dalin E."/>
            <person name="Tice H."/>
            <person name="Pitluck S."/>
            <person name="Kiss H."/>
            <person name="Brettin T."/>
            <person name="Bruce D."/>
            <person name="Detter J.C."/>
            <person name="Han C."/>
            <person name="Schmutz J."/>
            <person name="Larimer F."/>
            <person name="Land M."/>
            <person name="Hauser L."/>
            <person name="Kyrpides N."/>
            <person name="Kim E."/>
            <person name="Wawrik B."/>
            <person name="Richardson P."/>
        </authorList>
    </citation>
    <scope>NUCLEOTIDE SEQUENCE [LARGE SCALE GENOMIC DNA]</scope>
    <source>
        <strain evidence="3">DSM 6200 / JCM 39069 / Hxd3</strain>
    </source>
</reference>
<dbReference type="RefSeq" id="WP_012175966.1">
    <property type="nucleotide sequence ID" value="NC_009943.1"/>
</dbReference>
<dbReference type="EMBL" id="CP000859">
    <property type="protein sequence ID" value="ABW68354.1"/>
    <property type="molecule type" value="Genomic_DNA"/>
</dbReference>
<protein>
    <submittedName>
        <fullName evidence="2">Uncharacterized protein</fullName>
    </submittedName>
</protein>
<keyword evidence="1" id="KW-1133">Transmembrane helix</keyword>
<keyword evidence="1" id="KW-0812">Transmembrane</keyword>
<evidence type="ECO:0000313" key="2">
    <source>
        <dbReference type="EMBL" id="ABW68354.1"/>
    </source>
</evidence>
<keyword evidence="3" id="KW-1185">Reference proteome</keyword>
<evidence type="ECO:0000256" key="1">
    <source>
        <dbReference type="SAM" id="Phobius"/>
    </source>
</evidence>
<dbReference type="HOGENOM" id="CLU_3024745_0_0_7"/>
<dbReference type="eggNOG" id="ENOG5033D3Z">
    <property type="taxonomic scope" value="Bacteria"/>
</dbReference>
<proteinExistence type="predicted"/>
<sequence>MFPFVFEWHWDTAHLVFHGGLWYALSILGAGMTYCILKAAYDTLRGDDNGHDSHH</sequence>
<dbReference type="AlphaFoldDB" id="A8ZWM3"/>
<dbReference type="STRING" id="96561.Dole_2550"/>
<dbReference type="Proteomes" id="UP000008561">
    <property type="component" value="Chromosome"/>
</dbReference>